<comment type="caution">
    <text evidence="1">The sequence shown here is derived from an EMBL/GenBank/DDBJ whole genome shotgun (WGS) entry which is preliminary data.</text>
</comment>
<organism evidence="1 2">
    <name type="scientific">Lysinibacillus xylanilyticus</name>
    <dbReference type="NCBI Taxonomy" id="582475"/>
    <lineage>
        <taxon>Bacteria</taxon>
        <taxon>Bacillati</taxon>
        <taxon>Bacillota</taxon>
        <taxon>Bacilli</taxon>
        <taxon>Bacillales</taxon>
        <taxon>Bacillaceae</taxon>
        <taxon>Lysinibacillus</taxon>
    </lineage>
</organism>
<dbReference type="InterPro" id="IPR009057">
    <property type="entry name" value="Homeodomain-like_sf"/>
</dbReference>
<sequence length="209" mass="24750">MSKNFTEEDIPLLKQKLRECCAKSWKTKGYKLTNVDSLTNEVGISTEFFYRLYKTKEELFLEVLSMIQNQLKEQWHSMLQTNSGIEGFKKAMNWLFEEYVKHPTLYNFNNLDYYLFLKKLPKEKIESLRENDINFFDEVLERSNLEVKISKEKAYGIFSTLLYTAAMKKDLVYNKYEIFNFLLDSSIFLIFGNLSSLANKNPTNDHCVN</sequence>
<dbReference type="EMBL" id="PHQY01000002">
    <property type="protein sequence ID" value="PJO45574.1"/>
    <property type="molecule type" value="Genomic_DNA"/>
</dbReference>
<dbReference type="RefSeq" id="WP_100541798.1">
    <property type="nucleotide sequence ID" value="NZ_JBHVRA010000001.1"/>
</dbReference>
<dbReference type="AlphaFoldDB" id="A0A2M9QBZ0"/>
<proteinExistence type="predicted"/>
<dbReference type="Gene3D" id="1.10.357.10">
    <property type="entry name" value="Tetracycline Repressor, domain 2"/>
    <property type="match status" value="1"/>
</dbReference>
<accession>A0A2M9QBZ0</accession>
<evidence type="ECO:0000313" key="2">
    <source>
        <dbReference type="Proteomes" id="UP000232101"/>
    </source>
</evidence>
<reference evidence="1 2" key="1">
    <citation type="submission" date="2017-11" db="EMBL/GenBank/DDBJ databases">
        <title>Bacterial isolate from king chilli rhizosphere.</title>
        <authorList>
            <person name="Takhelmayum P."/>
            <person name="Sarangthem I."/>
        </authorList>
    </citation>
    <scope>NUCLEOTIDE SEQUENCE [LARGE SCALE GENOMIC DNA]</scope>
    <source>
        <strain evidence="2">t26</strain>
    </source>
</reference>
<gene>
    <name evidence="1" type="ORF">CWD94_00510</name>
</gene>
<dbReference type="SUPFAM" id="SSF46689">
    <property type="entry name" value="Homeodomain-like"/>
    <property type="match status" value="1"/>
</dbReference>
<name>A0A2M9QBZ0_9BACI</name>
<dbReference type="Proteomes" id="UP000232101">
    <property type="component" value="Unassembled WGS sequence"/>
</dbReference>
<protein>
    <submittedName>
        <fullName evidence="1">TetR/AcrR family transcriptional regulator</fullName>
    </submittedName>
</protein>
<evidence type="ECO:0000313" key="1">
    <source>
        <dbReference type="EMBL" id="PJO45574.1"/>
    </source>
</evidence>